<dbReference type="AlphaFoldDB" id="A0A0L7L1T2"/>
<evidence type="ECO:0000313" key="1">
    <source>
        <dbReference type="EMBL" id="KOB69390.1"/>
    </source>
</evidence>
<comment type="caution">
    <text evidence="1">The sequence shown here is derived from an EMBL/GenBank/DDBJ whole genome shotgun (WGS) entry which is preliminary data.</text>
</comment>
<evidence type="ECO:0000313" key="2">
    <source>
        <dbReference type="Proteomes" id="UP000037510"/>
    </source>
</evidence>
<reference evidence="1 2" key="1">
    <citation type="journal article" date="2015" name="Genome Biol. Evol.">
        <title>The genome of winter moth (Operophtera brumata) provides a genomic perspective on sexual dimorphism and phenology.</title>
        <authorList>
            <person name="Derks M.F."/>
            <person name="Smit S."/>
            <person name="Salis L."/>
            <person name="Schijlen E."/>
            <person name="Bossers A."/>
            <person name="Mateman C."/>
            <person name="Pijl A.S."/>
            <person name="de Ridder D."/>
            <person name="Groenen M.A."/>
            <person name="Visser M.E."/>
            <person name="Megens H.J."/>
        </authorList>
    </citation>
    <scope>NUCLEOTIDE SEQUENCE [LARGE SCALE GENOMIC DNA]</scope>
    <source>
        <strain evidence="1">WM2013NL</strain>
        <tissue evidence="1">Head and thorax</tissue>
    </source>
</reference>
<organism evidence="1 2">
    <name type="scientific">Operophtera brumata</name>
    <name type="common">Winter moth</name>
    <name type="synonym">Phalaena brumata</name>
    <dbReference type="NCBI Taxonomy" id="104452"/>
    <lineage>
        <taxon>Eukaryota</taxon>
        <taxon>Metazoa</taxon>
        <taxon>Ecdysozoa</taxon>
        <taxon>Arthropoda</taxon>
        <taxon>Hexapoda</taxon>
        <taxon>Insecta</taxon>
        <taxon>Pterygota</taxon>
        <taxon>Neoptera</taxon>
        <taxon>Endopterygota</taxon>
        <taxon>Lepidoptera</taxon>
        <taxon>Glossata</taxon>
        <taxon>Ditrysia</taxon>
        <taxon>Geometroidea</taxon>
        <taxon>Geometridae</taxon>
        <taxon>Larentiinae</taxon>
        <taxon>Operophtera</taxon>
    </lineage>
</organism>
<gene>
    <name evidence="1" type="ORF">OBRU01_16986</name>
</gene>
<name>A0A0L7L1T2_OPEBR</name>
<dbReference type="Proteomes" id="UP000037510">
    <property type="component" value="Unassembled WGS sequence"/>
</dbReference>
<proteinExistence type="predicted"/>
<accession>A0A0L7L1T2</accession>
<dbReference type="EMBL" id="JTDY01003531">
    <property type="protein sequence ID" value="KOB69390.1"/>
    <property type="molecule type" value="Genomic_DNA"/>
</dbReference>
<keyword evidence="2" id="KW-1185">Reference proteome</keyword>
<protein>
    <submittedName>
        <fullName evidence="1">Uncharacterized protein</fullName>
    </submittedName>
</protein>
<sequence>MTNATEIRDNTAQNDQTECSSIWDDIVMKVVETIKTKSDCSCYIEIDTYFDEPLIDRKSNNLLLWWNMKKHM</sequence>